<feature type="transmembrane region" description="Helical" evidence="8">
    <location>
        <begin position="92"/>
        <end position="110"/>
    </location>
</feature>
<keyword evidence="4 8" id="KW-0812">Transmembrane</keyword>
<evidence type="ECO:0000256" key="6">
    <source>
        <dbReference type="ARBA" id="ARBA00023136"/>
    </source>
</evidence>
<feature type="region of interest" description="Disordered" evidence="7">
    <location>
        <begin position="1"/>
        <end position="22"/>
    </location>
</feature>
<evidence type="ECO:0000313" key="9">
    <source>
        <dbReference type="EMBL" id="QGY01933.1"/>
    </source>
</evidence>
<evidence type="ECO:0000256" key="3">
    <source>
        <dbReference type="ARBA" id="ARBA00022475"/>
    </source>
</evidence>
<evidence type="ECO:0000256" key="2">
    <source>
        <dbReference type="ARBA" id="ARBA00007977"/>
    </source>
</evidence>
<keyword evidence="5 8" id="KW-1133">Transmembrane helix</keyword>
<dbReference type="OrthoDB" id="5393513at2"/>
<feature type="transmembrane region" description="Helical" evidence="8">
    <location>
        <begin position="174"/>
        <end position="196"/>
    </location>
</feature>
<gene>
    <name evidence="9" type="ORF">MMSR116_08625</name>
</gene>
<proteinExistence type="inferred from homology"/>
<feature type="transmembrane region" description="Helical" evidence="8">
    <location>
        <begin position="278"/>
        <end position="299"/>
    </location>
</feature>
<feature type="transmembrane region" description="Helical" evidence="8">
    <location>
        <begin position="337"/>
        <end position="359"/>
    </location>
</feature>
<evidence type="ECO:0000313" key="10">
    <source>
        <dbReference type="Proteomes" id="UP000012488"/>
    </source>
</evidence>
<evidence type="ECO:0000256" key="8">
    <source>
        <dbReference type="SAM" id="Phobius"/>
    </source>
</evidence>
<reference evidence="9 10" key="2">
    <citation type="journal article" date="2013" name="Genome Announc.">
        <title>Draft Genome Sequence of Methylobacterium mesophilicum Strain SR1.6/6, Isolated from Citrus sinensis.</title>
        <authorList>
            <person name="Marinho Almeida D."/>
            <person name="Dini-Andreote F."/>
            <person name="Camargo Neves A.A."/>
            <person name="Juca Ramos R.T."/>
            <person name="Andreote F.D."/>
            <person name="Carneiro A.R."/>
            <person name="Oliveira de Souza Lima A."/>
            <person name="Caracciolo Gomes de Sa P.H."/>
            <person name="Ribeiro Barbosa M.S."/>
            <person name="Araujo W.L."/>
            <person name="Silva A."/>
        </authorList>
    </citation>
    <scope>NUCLEOTIDE SEQUENCE [LARGE SCALE GENOMIC DNA]</scope>
    <source>
        <strain evidence="9 10">SR1.6/6</strain>
    </source>
</reference>
<feature type="transmembrane region" description="Helical" evidence="8">
    <location>
        <begin position="54"/>
        <end position="71"/>
    </location>
</feature>
<feature type="transmembrane region" description="Helical" evidence="8">
    <location>
        <begin position="237"/>
        <end position="257"/>
    </location>
</feature>
<evidence type="ECO:0000256" key="1">
    <source>
        <dbReference type="ARBA" id="ARBA00004651"/>
    </source>
</evidence>
<name>A0A6B9FGU1_9HYPH</name>
<evidence type="ECO:0000256" key="7">
    <source>
        <dbReference type="SAM" id="MobiDB-lite"/>
    </source>
</evidence>
<protein>
    <submittedName>
        <fullName evidence="9">YeiH family putative sulfate export transporter</fullName>
    </submittedName>
</protein>
<comment type="similarity">
    <text evidence="2">Belongs to the UPF0324 family.</text>
</comment>
<feature type="transmembrane region" description="Helical" evidence="8">
    <location>
        <begin position="305"/>
        <end position="325"/>
    </location>
</feature>
<feature type="transmembrane region" description="Helical" evidence="8">
    <location>
        <begin position="145"/>
        <end position="168"/>
    </location>
</feature>
<reference evidence="9 10" key="1">
    <citation type="journal article" date="2012" name="Genet. Mol. Biol.">
        <title>Analysis of 16S rRNA and mxaF genes revealing insights into Methylobacterium niche-specific plant association.</title>
        <authorList>
            <person name="Dourado M.N."/>
            <person name="Andreote F.D."/>
            <person name="Dini-Andreote F."/>
            <person name="Conti R."/>
            <person name="Araujo J.M."/>
            <person name="Araujo W.L."/>
        </authorList>
    </citation>
    <scope>NUCLEOTIDE SEQUENCE [LARGE SCALE GENOMIC DNA]</scope>
    <source>
        <strain evidence="9 10">SR1.6/6</strain>
    </source>
</reference>
<dbReference type="EMBL" id="CP043538">
    <property type="protein sequence ID" value="QGY01933.1"/>
    <property type="molecule type" value="Genomic_DNA"/>
</dbReference>
<keyword evidence="3" id="KW-1003">Cell membrane</keyword>
<feature type="transmembrane region" description="Helical" evidence="8">
    <location>
        <begin position="28"/>
        <end position="48"/>
    </location>
</feature>
<organism evidence="9 10">
    <name type="scientific">Methylobacterium mesophilicum SR1.6/6</name>
    <dbReference type="NCBI Taxonomy" id="908290"/>
    <lineage>
        <taxon>Bacteria</taxon>
        <taxon>Pseudomonadati</taxon>
        <taxon>Pseudomonadota</taxon>
        <taxon>Alphaproteobacteria</taxon>
        <taxon>Hyphomicrobiales</taxon>
        <taxon>Methylobacteriaceae</taxon>
        <taxon>Methylobacterium</taxon>
    </lineage>
</organism>
<accession>A0A6B9FGU1</accession>
<dbReference type="PANTHER" id="PTHR30106">
    <property type="entry name" value="INNER MEMBRANE PROTEIN YEIH-RELATED"/>
    <property type="match status" value="1"/>
</dbReference>
<dbReference type="InterPro" id="IPR018383">
    <property type="entry name" value="UPF0324_pro"/>
</dbReference>
<dbReference type="AlphaFoldDB" id="A0A6B9FGU1"/>
<sequence>MSPDVRPHTVPPAALSGGESRSSPGASLLPGIGLCAAITALAMAAQGLEERVAGHPYVEALVLAILIGIAVRTAWTPHPRFRTGIAFSAKQLLEVAVVLLGASLSLGAILASGPALLAGIVGTVVLGIAASVTICRLLGLPARMAILVACGNAICGNSAIAAVAPVIGAEPKDIAAAIAFTAVLGVLMVLGLPLFVPLAGMSDNQYGVLAGLTVYAVPQVLAATVPVSLLSTQVGTLVKLVRVLMLGPVVVAFSLIAPRLPQAEGPAPAPTRPGLTKLVPWFILGFLALATLRSLGLVPDPAVKPLTQLAGVLTVLSMAALGLGVDVRVLARVGGRVTLAVTASLAVLVALSLVLIRALGIA</sequence>
<comment type="subcellular location">
    <subcellularLocation>
        <location evidence="1">Cell membrane</location>
        <topology evidence="1">Multi-pass membrane protein</topology>
    </subcellularLocation>
</comment>
<dbReference type="Pfam" id="PF03601">
    <property type="entry name" value="Cons_hypoth698"/>
    <property type="match status" value="1"/>
</dbReference>
<dbReference type="KEGG" id="mmes:MMSR116_08625"/>
<dbReference type="GO" id="GO:0005886">
    <property type="term" value="C:plasma membrane"/>
    <property type="evidence" value="ECO:0007669"/>
    <property type="project" value="UniProtKB-SubCell"/>
</dbReference>
<feature type="transmembrane region" description="Helical" evidence="8">
    <location>
        <begin position="208"/>
        <end position="231"/>
    </location>
</feature>
<feature type="transmembrane region" description="Helical" evidence="8">
    <location>
        <begin position="116"/>
        <end position="138"/>
    </location>
</feature>
<evidence type="ECO:0000256" key="4">
    <source>
        <dbReference type="ARBA" id="ARBA00022692"/>
    </source>
</evidence>
<evidence type="ECO:0000256" key="5">
    <source>
        <dbReference type="ARBA" id="ARBA00022989"/>
    </source>
</evidence>
<dbReference type="Proteomes" id="UP000012488">
    <property type="component" value="Chromosome"/>
</dbReference>
<keyword evidence="6 8" id="KW-0472">Membrane</keyword>
<dbReference type="PANTHER" id="PTHR30106:SF2">
    <property type="entry name" value="UPF0324 INNER MEMBRANE PROTEIN YEIH"/>
    <property type="match status" value="1"/>
</dbReference>
<dbReference type="RefSeq" id="WP_010684694.1">
    <property type="nucleotide sequence ID" value="NZ_CP043538.1"/>
</dbReference>